<keyword evidence="3" id="KW-0808">Transferase</keyword>
<comment type="similarity">
    <text evidence="9">Belongs to the MntA antitoxin family.</text>
</comment>
<evidence type="ECO:0000313" key="12">
    <source>
        <dbReference type="Proteomes" id="UP000232638"/>
    </source>
</evidence>
<evidence type="ECO:0000256" key="4">
    <source>
        <dbReference type="ARBA" id="ARBA00022695"/>
    </source>
</evidence>
<keyword evidence="2" id="KW-1277">Toxin-antitoxin system</keyword>
<dbReference type="Proteomes" id="UP000232638">
    <property type="component" value="Chromosome"/>
</dbReference>
<dbReference type="CDD" id="cd05403">
    <property type="entry name" value="NT_KNTase_like"/>
    <property type="match status" value="1"/>
</dbReference>
<keyword evidence="4" id="KW-0548">Nucleotidyltransferase</keyword>
<dbReference type="SUPFAM" id="SSF81301">
    <property type="entry name" value="Nucleotidyltransferase"/>
    <property type="match status" value="1"/>
</dbReference>
<dbReference type="InterPro" id="IPR002934">
    <property type="entry name" value="Polymerase_NTP_transf_dom"/>
</dbReference>
<keyword evidence="12" id="KW-1185">Reference proteome</keyword>
<dbReference type="EMBL" id="CP020370">
    <property type="protein sequence ID" value="AUB80581.1"/>
    <property type="molecule type" value="Genomic_DNA"/>
</dbReference>
<feature type="domain" description="Polymerase nucleotidyl transferase" evidence="10">
    <location>
        <begin position="18"/>
        <end position="85"/>
    </location>
</feature>
<evidence type="ECO:0000256" key="7">
    <source>
        <dbReference type="ARBA" id="ARBA00022840"/>
    </source>
</evidence>
<keyword evidence="6" id="KW-0547">Nucleotide-binding</keyword>
<evidence type="ECO:0000256" key="9">
    <source>
        <dbReference type="ARBA" id="ARBA00038276"/>
    </source>
</evidence>
<evidence type="ECO:0000256" key="1">
    <source>
        <dbReference type="ARBA" id="ARBA00001946"/>
    </source>
</evidence>
<gene>
    <name evidence="11" type="ORF">THSYN_06195</name>
</gene>
<protein>
    <recommendedName>
        <fullName evidence="10">Polymerase nucleotidyl transferase domain-containing protein</fullName>
    </recommendedName>
</protein>
<evidence type="ECO:0000313" key="11">
    <source>
        <dbReference type="EMBL" id="AUB80581.1"/>
    </source>
</evidence>
<evidence type="ECO:0000256" key="6">
    <source>
        <dbReference type="ARBA" id="ARBA00022741"/>
    </source>
</evidence>
<dbReference type="RefSeq" id="WP_100918378.1">
    <property type="nucleotide sequence ID" value="NZ_CP020370.1"/>
</dbReference>
<comment type="cofactor">
    <cofactor evidence="1">
        <name>Mg(2+)</name>
        <dbReference type="ChEBI" id="CHEBI:18420"/>
    </cofactor>
</comment>
<reference evidence="11 12" key="1">
    <citation type="submission" date="2017-03" db="EMBL/GenBank/DDBJ databases">
        <title>Complete genome sequence of Candidatus 'Thiodictyon syntrophicum' sp. nov. strain Cad16T, a photolithoautotroph purple sulfur bacterium isolated from an alpine meromictic lake.</title>
        <authorList>
            <person name="Luedin S.M."/>
            <person name="Pothier J.F."/>
            <person name="Danza F."/>
            <person name="Storelli N."/>
            <person name="Wittwer M."/>
            <person name="Tonolla M."/>
        </authorList>
    </citation>
    <scope>NUCLEOTIDE SEQUENCE [LARGE SCALE GENOMIC DNA]</scope>
    <source>
        <strain evidence="11 12">Cad16T</strain>
    </source>
</reference>
<evidence type="ECO:0000256" key="8">
    <source>
        <dbReference type="ARBA" id="ARBA00022842"/>
    </source>
</evidence>
<proteinExistence type="inferred from homology"/>
<accession>A0A2K8U6B8</accession>
<keyword evidence="5" id="KW-0479">Metal-binding</keyword>
<evidence type="ECO:0000256" key="5">
    <source>
        <dbReference type="ARBA" id="ARBA00022723"/>
    </source>
</evidence>
<dbReference type="OrthoDB" id="9809323at2"/>
<dbReference type="InterPro" id="IPR052038">
    <property type="entry name" value="Type-VII_TA_antitoxin"/>
</dbReference>
<dbReference type="Pfam" id="PF01909">
    <property type="entry name" value="NTP_transf_2"/>
    <property type="match status" value="1"/>
</dbReference>
<dbReference type="AlphaFoldDB" id="A0A2K8U6B8"/>
<name>A0A2K8U6B8_9GAMM</name>
<organism evidence="11 12">
    <name type="scientific">Candidatus Thiodictyon syntrophicum</name>
    <dbReference type="NCBI Taxonomy" id="1166950"/>
    <lineage>
        <taxon>Bacteria</taxon>
        <taxon>Pseudomonadati</taxon>
        <taxon>Pseudomonadota</taxon>
        <taxon>Gammaproteobacteria</taxon>
        <taxon>Chromatiales</taxon>
        <taxon>Chromatiaceae</taxon>
        <taxon>Thiodictyon</taxon>
    </lineage>
</organism>
<dbReference type="GO" id="GO:0016779">
    <property type="term" value="F:nucleotidyltransferase activity"/>
    <property type="evidence" value="ECO:0007669"/>
    <property type="project" value="UniProtKB-KW"/>
</dbReference>
<evidence type="ECO:0000256" key="3">
    <source>
        <dbReference type="ARBA" id="ARBA00022679"/>
    </source>
</evidence>
<dbReference type="Gene3D" id="3.30.460.10">
    <property type="entry name" value="Beta Polymerase, domain 2"/>
    <property type="match status" value="1"/>
</dbReference>
<dbReference type="PANTHER" id="PTHR33571:SF12">
    <property type="entry name" value="BSL3053 PROTEIN"/>
    <property type="match status" value="1"/>
</dbReference>
<keyword evidence="7" id="KW-0067">ATP-binding</keyword>
<dbReference type="PANTHER" id="PTHR33571">
    <property type="entry name" value="SSL8005 PROTEIN"/>
    <property type="match status" value="1"/>
</dbReference>
<evidence type="ECO:0000259" key="10">
    <source>
        <dbReference type="Pfam" id="PF01909"/>
    </source>
</evidence>
<dbReference type="GO" id="GO:0046872">
    <property type="term" value="F:metal ion binding"/>
    <property type="evidence" value="ECO:0007669"/>
    <property type="project" value="UniProtKB-KW"/>
</dbReference>
<dbReference type="InterPro" id="IPR043519">
    <property type="entry name" value="NT_sf"/>
</dbReference>
<keyword evidence="8" id="KW-0460">Magnesium</keyword>
<dbReference type="GO" id="GO:0005524">
    <property type="term" value="F:ATP binding"/>
    <property type="evidence" value="ECO:0007669"/>
    <property type="project" value="UniProtKB-KW"/>
</dbReference>
<dbReference type="KEGG" id="tsy:THSYN_06195"/>
<sequence>MTGTEALEKLRAGHSEIQGRFEVERLGLFGSAARDELREDSDVDILVKFHGPTRYDSYRGLQQALEALLGRRVDLVTESGLKPRARAGVARDLIHVA</sequence>
<evidence type="ECO:0000256" key="2">
    <source>
        <dbReference type="ARBA" id="ARBA00022649"/>
    </source>
</evidence>